<name>A0ABT1IKQ9_9PSEU</name>
<reference evidence="1 2" key="1">
    <citation type="submission" date="2022-06" db="EMBL/GenBank/DDBJ databases">
        <title>Genomic Encyclopedia of Archaeal and Bacterial Type Strains, Phase II (KMG-II): from individual species to whole genera.</title>
        <authorList>
            <person name="Goeker M."/>
        </authorList>
    </citation>
    <scope>NUCLEOTIDE SEQUENCE [LARGE SCALE GENOMIC DNA]</scope>
    <source>
        <strain evidence="1 2">DSM 44255</strain>
    </source>
</reference>
<gene>
    <name evidence="1" type="ORF">LV75_005759</name>
</gene>
<evidence type="ECO:0000313" key="1">
    <source>
        <dbReference type="EMBL" id="MCP2273233.1"/>
    </source>
</evidence>
<dbReference type="EMBL" id="JAMTCO010000015">
    <property type="protein sequence ID" value="MCP2273233.1"/>
    <property type="molecule type" value="Genomic_DNA"/>
</dbReference>
<accession>A0ABT1IKQ9</accession>
<organism evidence="1 2">
    <name type="scientific">Actinokineospora diospyrosa</name>
    <dbReference type="NCBI Taxonomy" id="103728"/>
    <lineage>
        <taxon>Bacteria</taxon>
        <taxon>Bacillati</taxon>
        <taxon>Actinomycetota</taxon>
        <taxon>Actinomycetes</taxon>
        <taxon>Pseudonocardiales</taxon>
        <taxon>Pseudonocardiaceae</taxon>
        <taxon>Actinokineospora</taxon>
    </lineage>
</organism>
<proteinExistence type="predicted"/>
<evidence type="ECO:0008006" key="3">
    <source>
        <dbReference type="Google" id="ProtNLM"/>
    </source>
</evidence>
<evidence type="ECO:0000313" key="2">
    <source>
        <dbReference type="Proteomes" id="UP001205185"/>
    </source>
</evidence>
<sequence>MAVQDAVGRFAPDEVYLEAAGWPDVVTAAGRLAQVLVTNDLKALAMLHEAGHRWPPGVSGG</sequence>
<protein>
    <recommendedName>
        <fullName evidence="3">PIN domain-containing protein</fullName>
    </recommendedName>
</protein>
<dbReference type="Proteomes" id="UP001205185">
    <property type="component" value="Unassembled WGS sequence"/>
</dbReference>
<comment type="caution">
    <text evidence="1">The sequence shown here is derived from an EMBL/GenBank/DDBJ whole genome shotgun (WGS) entry which is preliminary data.</text>
</comment>
<keyword evidence="2" id="KW-1185">Reference proteome</keyword>